<feature type="compositionally biased region" description="Basic and acidic residues" evidence="1">
    <location>
        <begin position="134"/>
        <end position="143"/>
    </location>
</feature>
<feature type="compositionally biased region" description="Basic and acidic residues" evidence="1">
    <location>
        <begin position="73"/>
        <end position="82"/>
    </location>
</feature>
<name>A0A9X0D700_9CNID</name>
<gene>
    <name evidence="2" type="ORF">OS493_033454</name>
</gene>
<comment type="caution">
    <text evidence="2">The sequence shown here is derived from an EMBL/GenBank/DDBJ whole genome shotgun (WGS) entry which is preliminary data.</text>
</comment>
<proteinExistence type="predicted"/>
<feature type="region of interest" description="Disordered" evidence="1">
    <location>
        <begin position="72"/>
        <end position="143"/>
    </location>
</feature>
<sequence>MQGHRARQHKFNVGEAVLLNVNRRERKGETPSNHTFLHNHKDYWFLQFRLAEQMTRRQYAETHQKFKLLRTNDFQEKTRNEKTTIIPAVPPPTYQETQPAVTQDTITQRTPAVTTPTTQTQPLRRSQRQTKSTFDGHLKDYSA</sequence>
<evidence type="ECO:0000313" key="2">
    <source>
        <dbReference type="EMBL" id="KAJ7389130.1"/>
    </source>
</evidence>
<keyword evidence="3" id="KW-1185">Reference proteome</keyword>
<reference evidence="2" key="1">
    <citation type="submission" date="2023-01" db="EMBL/GenBank/DDBJ databases">
        <title>Genome assembly of the deep-sea coral Lophelia pertusa.</title>
        <authorList>
            <person name="Herrera S."/>
            <person name="Cordes E."/>
        </authorList>
    </citation>
    <scope>NUCLEOTIDE SEQUENCE</scope>
    <source>
        <strain evidence="2">USNM1676648</strain>
        <tissue evidence="2">Polyp</tissue>
    </source>
</reference>
<evidence type="ECO:0000256" key="1">
    <source>
        <dbReference type="SAM" id="MobiDB-lite"/>
    </source>
</evidence>
<evidence type="ECO:0000313" key="3">
    <source>
        <dbReference type="Proteomes" id="UP001163046"/>
    </source>
</evidence>
<dbReference type="Proteomes" id="UP001163046">
    <property type="component" value="Unassembled WGS sequence"/>
</dbReference>
<feature type="compositionally biased region" description="Low complexity" evidence="1">
    <location>
        <begin position="105"/>
        <end position="124"/>
    </location>
</feature>
<protein>
    <submittedName>
        <fullName evidence="2">Uncharacterized protein</fullName>
    </submittedName>
</protein>
<dbReference type="EMBL" id="MU825440">
    <property type="protein sequence ID" value="KAJ7389130.1"/>
    <property type="molecule type" value="Genomic_DNA"/>
</dbReference>
<feature type="compositionally biased region" description="Polar residues" evidence="1">
    <location>
        <begin position="94"/>
        <end position="104"/>
    </location>
</feature>
<organism evidence="2 3">
    <name type="scientific">Desmophyllum pertusum</name>
    <dbReference type="NCBI Taxonomy" id="174260"/>
    <lineage>
        <taxon>Eukaryota</taxon>
        <taxon>Metazoa</taxon>
        <taxon>Cnidaria</taxon>
        <taxon>Anthozoa</taxon>
        <taxon>Hexacorallia</taxon>
        <taxon>Scleractinia</taxon>
        <taxon>Caryophylliina</taxon>
        <taxon>Caryophylliidae</taxon>
        <taxon>Desmophyllum</taxon>
    </lineage>
</organism>
<accession>A0A9X0D700</accession>
<dbReference type="AlphaFoldDB" id="A0A9X0D700"/>